<reference evidence="3 4" key="1">
    <citation type="journal article" date="2018" name="Nat. Ecol. Evol.">
        <title>Shark genomes provide insights into elasmobranch evolution and the origin of vertebrates.</title>
        <authorList>
            <person name="Hara Y"/>
            <person name="Yamaguchi K"/>
            <person name="Onimaru K"/>
            <person name="Kadota M"/>
            <person name="Koyanagi M"/>
            <person name="Keeley SD"/>
            <person name="Tatsumi K"/>
            <person name="Tanaka K"/>
            <person name="Motone F"/>
            <person name="Kageyama Y"/>
            <person name="Nozu R"/>
            <person name="Adachi N"/>
            <person name="Nishimura O"/>
            <person name="Nakagawa R"/>
            <person name="Tanegashima C"/>
            <person name="Kiyatake I"/>
            <person name="Matsumoto R"/>
            <person name="Murakumo K"/>
            <person name="Nishida K"/>
            <person name="Terakita A"/>
            <person name="Kuratani S"/>
            <person name="Sato K"/>
            <person name="Hyodo S Kuraku.S."/>
        </authorList>
    </citation>
    <scope>NUCLEOTIDE SEQUENCE [LARGE SCALE GENOMIC DNA]</scope>
</reference>
<dbReference type="InterPro" id="IPR052516">
    <property type="entry name" value="N-heterocyclic_Hydroxylase"/>
</dbReference>
<feature type="region of interest" description="Disordered" evidence="1">
    <location>
        <begin position="127"/>
        <end position="146"/>
    </location>
</feature>
<evidence type="ECO:0000256" key="1">
    <source>
        <dbReference type="SAM" id="MobiDB-lite"/>
    </source>
</evidence>
<organism evidence="3 4">
    <name type="scientific">Chiloscyllium punctatum</name>
    <name type="common">Brownbanded bambooshark</name>
    <name type="synonym">Hemiscyllium punctatum</name>
    <dbReference type="NCBI Taxonomy" id="137246"/>
    <lineage>
        <taxon>Eukaryota</taxon>
        <taxon>Metazoa</taxon>
        <taxon>Chordata</taxon>
        <taxon>Craniata</taxon>
        <taxon>Vertebrata</taxon>
        <taxon>Chondrichthyes</taxon>
        <taxon>Elasmobranchii</taxon>
        <taxon>Galeomorphii</taxon>
        <taxon>Galeoidea</taxon>
        <taxon>Orectolobiformes</taxon>
        <taxon>Hemiscylliidae</taxon>
        <taxon>Chiloscyllium</taxon>
    </lineage>
</organism>
<dbReference type="PROSITE" id="PS51318">
    <property type="entry name" value="TAT"/>
    <property type="match status" value="1"/>
</dbReference>
<dbReference type="InterPro" id="IPR006311">
    <property type="entry name" value="TAT_signal"/>
</dbReference>
<dbReference type="Gene3D" id="3.30.365.10">
    <property type="entry name" value="Aldehyde oxidase/xanthine dehydrogenase, molybdopterin binding domain"/>
    <property type="match status" value="1"/>
</dbReference>
<protein>
    <recommendedName>
        <fullName evidence="2">Aldehyde oxidase/xanthine dehydrogenase second molybdopterin binding domain-containing protein</fullName>
    </recommendedName>
</protein>
<dbReference type="PANTHER" id="PTHR47495">
    <property type="entry name" value="ALDEHYDE DEHYDROGENASE"/>
    <property type="match status" value="1"/>
</dbReference>
<dbReference type="InterPro" id="IPR046867">
    <property type="entry name" value="AldOxase/xan_DH_MoCoBD2"/>
</dbReference>
<name>A0A401U2D4_CHIPU</name>
<accession>A0A401U2D4</accession>
<keyword evidence="4" id="KW-1185">Reference proteome</keyword>
<evidence type="ECO:0000259" key="2">
    <source>
        <dbReference type="Pfam" id="PF20256"/>
    </source>
</evidence>
<comment type="caution">
    <text evidence="3">The sequence shown here is derived from an EMBL/GenBank/DDBJ whole genome shotgun (WGS) entry which is preliminary data.</text>
</comment>
<proteinExistence type="predicted"/>
<gene>
    <name evidence="3" type="ORF">chiPu_0033322</name>
</gene>
<evidence type="ECO:0000313" key="3">
    <source>
        <dbReference type="EMBL" id="GCC49016.1"/>
    </source>
</evidence>
<dbReference type="GO" id="GO:0016491">
    <property type="term" value="F:oxidoreductase activity"/>
    <property type="evidence" value="ECO:0007669"/>
    <property type="project" value="InterPro"/>
</dbReference>
<dbReference type="AlphaFoldDB" id="A0A401U2D4"/>
<evidence type="ECO:0000313" key="4">
    <source>
        <dbReference type="Proteomes" id="UP000287033"/>
    </source>
</evidence>
<dbReference type="PANTHER" id="PTHR47495:SF3">
    <property type="entry name" value="BLR6219 PROTEIN"/>
    <property type="match status" value="1"/>
</dbReference>
<dbReference type="Pfam" id="PF20256">
    <property type="entry name" value="MoCoBD_2"/>
    <property type="match status" value="1"/>
</dbReference>
<dbReference type="InterPro" id="IPR037165">
    <property type="entry name" value="AldOxase/xan_DH_Mopterin-bd_sf"/>
</dbReference>
<dbReference type="Proteomes" id="UP000287033">
    <property type="component" value="Unassembled WGS sequence"/>
</dbReference>
<sequence length="146" mass="15992">MPCISRRRGCDMNIRTNPNRLRGFEKHAKVENLSRRSILKGLGVAGSFVLAAPVMTRQAFAYETGAGKMPHGVVVDPRVFVAIAPDGTVTILAHRSEMGTGVRTSLPLIVAEEMEADWSRVHVQQAHGDEVKFGNQDTDGSRSTRH</sequence>
<feature type="non-terminal residue" evidence="3">
    <location>
        <position position="146"/>
    </location>
</feature>
<feature type="domain" description="Aldehyde oxidase/xanthine dehydrogenase second molybdopterin binding" evidence="2">
    <location>
        <begin position="63"/>
        <end position="144"/>
    </location>
</feature>
<dbReference type="EMBL" id="BEZZ01259924">
    <property type="protein sequence ID" value="GCC49016.1"/>
    <property type="molecule type" value="Genomic_DNA"/>
</dbReference>
<dbReference type="SUPFAM" id="SSF56003">
    <property type="entry name" value="Molybdenum cofactor-binding domain"/>
    <property type="match status" value="1"/>
</dbReference>